<comment type="caution">
    <text evidence="2">The sequence shown here is derived from an EMBL/GenBank/DDBJ whole genome shotgun (WGS) entry which is preliminary data.</text>
</comment>
<reference evidence="2 3" key="1">
    <citation type="submission" date="2020-08" db="EMBL/GenBank/DDBJ databases">
        <authorList>
            <person name="Criscuolo A."/>
        </authorList>
    </citation>
    <scope>NUCLEOTIDE SEQUENCE [LARGE SCALE GENOMIC DNA]</scope>
    <source>
        <strain evidence="2">CIP111764</strain>
    </source>
</reference>
<feature type="signal peptide" evidence="1">
    <location>
        <begin position="1"/>
        <end position="27"/>
    </location>
</feature>
<dbReference type="PANTHER" id="PTHR30024:SF21">
    <property type="entry name" value="ABC TRANSPORTER SUBSTRATE-BINDING PROTEIN"/>
    <property type="match status" value="1"/>
</dbReference>
<dbReference type="Pfam" id="PF12974">
    <property type="entry name" value="Phosphonate-bd"/>
    <property type="match status" value="1"/>
</dbReference>
<evidence type="ECO:0000313" key="2">
    <source>
        <dbReference type="EMBL" id="CAD5107376.1"/>
    </source>
</evidence>
<accession>A0A7U7I955</accession>
<evidence type="ECO:0000256" key="1">
    <source>
        <dbReference type="SAM" id="SignalP"/>
    </source>
</evidence>
<organism evidence="2 3">
    <name type="scientific">Zestomonas carbonaria</name>
    <dbReference type="NCBI Taxonomy" id="2762745"/>
    <lineage>
        <taxon>Bacteria</taxon>
        <taxon>Pseudomonadati</taxon>
        <taxon>Pseudomonadota</taxon>
        <taxon>Gammaproteobacteria</taxon>
        <taxon>Pseudomonadales</taxon>
        <taxon>Pseudomonadaceae</taxon>
        <taxon>Zestomonas</taxon>
    </lineage>
</organism>
<name>A0A7U7I955_9GAMM</name>
<dbReference type="RefSeq" id="WP_187670726.1">
    <property type="nucleotide sequence ID" value="NZ_CAJFCI010000033.1"/>
</dbReference>
<dbReference type="Gene3D" id="3.40.190.10">
    <property type="entry name" value="Periplasmic binding protein-like II"/>
    <property type="match status" value="2"/>
</dbReference>
<gene>
    <name evidence="2" type="primary">ssuA_3</name>
    <name evidence="2" type="ORF">PSEWESI4_01648</name>
</gene>
<evidence type="ECO:0000313" key="3">
    <source>
        <dbReference type="Proteomes" id="UP000583387"/>
    </source>
</evidence>
<dbReference type="SUPFAM" id="SSF53850">
    <property type="entry name" value="Periplasmic binding protein-like II"/>
    <property type="match status" value="1"/>
</dbReference>
<keyword evidence="1" id="KW-0732">Signal</keyword>
<keyword evidence="3" id="KW-1185">Reference proteome</keyword>
<proteinExistence type="predicted"/>
<feature type="chain" id="PRO_5030505538" evidence="1">
    <location>
        <begin position="28"/>
        <end position="358"/>
    </location>
</feature>
<dbReference type="EMBL" id="CAJFCI010000033">
    <property type="protein sequence ID" value="CAD5107376.1"/>
    <property type="molecule type" value="Genomic_DNA"/>
</dbReference>
<dbReference type="PANTHER" id="PTHR30024">
    <property type="entry name" value="ALIPHATIC SULFONATES-BINDING PROTEIN-RELATED"/>
    <property type="match status" value="1"/>
</dbReference>
<dbReference type="AlphaFoldDB" id="A0A7U7I955"/>
<dbReference type="Proteomes" id="UP000583387">
    <property type="component" value="Unassembled WGS sequence"/>
</dbReference>
<sequence length="358" mass="39627">MHASPLVRLLRRLVLVPAALLAVQAVAADAPQSLRIATVAYANAGKITFNGPAYVMDRDQWLEQQLAERGVKLEWVPAATASVGTFVNEEFANKRIDFAFYGDLPSIIANASGVSTKLIAPGGSGNHVYLVVPNGSGAQSIADLKGKRIALHRGRPWELSFAKLLDANQLDFGDFRIFNLNPQAGGAALSAGRVDAFFTLSDAFLLEDKQVGKIIWSSKQAPRDWKMRAELWGASDFVARQPELTQLVVTAYLKAAYWTAQDANKDTYQGYLSKSGQPLSVLQREAEGEPWSSHFTPLYDQALKQHYADAIAYSRKARLIRGDVKVDDLIEPRFVEQGLKELRLQDYWKDTPHDLARQ</sequence>
<protein>
    <submittedName>
        <fullName evidence="2">Aliphatic sulfonates-binding protein</fullName>
    </submittedName>
</protein>